<dbReference type="RefSeq" id="XP_032833409.1">
    <property type="nucleotide sequence ID" value="XM_032977518.1"/>
</dbReference>
<feature type="domain" description="Pru" evidence="9">
    <location>
        <begin position="19"/>
        <end position="132"/>
    </location>
</feature>
<dbReference type="AlphaFoldDB" id="A0AAJ7UBU9"/>
<dbReference type="Gene3D" id="1.10.2020.20">
    <property type="match status" value="1"/>
</dbReference>
<sequence>MSSSSGALFPSAVASSRGAASKYLVEFRAGKMSLRGGTVTPDSRKGLVFVHQSEDALLHLCWRDRTTGQLEEDLIIFPDDCEFKRVPQCTTGRVFVLKFKAGSRRLFFWMQEPKTDKDDELCKKVNDLLNNPPVPGSVGSGSSSHGLSSDLAALGGEGGLQSLLGNMDQQQLMQLMGASGLGGLGGLGALAGLLGSGHSSGSRGQVGSLARSVSSARAAAASASSASASSSSAATTTTTTTTAVLAAETPPSVTPVPPVTPVPTAATATPVPATAPTMLPAVPTAVPTQPIQLSDLQSILTSMNVPTSPGATATQPALDLAAVLTPDIMAPILANPEVQQRLLPFLPVGEALPLSPDEIQSTMSSPQFQQQAMSMFTAALGSGQLGPLMSQFGLPDEAVQAAGHGDVEGFARAMQGRPGGADTGTTEGAPSGDVEPSGDKKDEEEDMSLD</sequence>
<dbReference type="InterPro" id="IPR038633">
    <property type="entry name" value="Rpn13/ADRM1_Pru_sf"/>
</dbReference>
<comment type="subcellular location">
    <subcellularLocation>
        <location evidence="2">Cytoplasm</location>
    </subcellularLocation>
    <subcellularLocation>
        <location evidence="1">Nucleus</location>
    </subcellularLocation>
</comment>
<evidence type="ECO:0000256" key="3">
    <source>
        <dbReference type="ARBA" id="ARBA00009216"/>
    </source>
</evidence>
<keyword evidence="10" id="KW-1185">Reference proteome</keyword>
<protein>
    <submittedName>
        <fullName evidence="11">Proteasomal ubiquitin receptor ADRM1 isoform X1</fullName>
    </submittedName>
</protein>
<evidence type="ECO:0000256" key="6">
    <source>
        <dbReference type="ARBA" id="ARBA00023242"/>
    </source>
</evidence>
<evidence type="ECO:0000256" key="1">
    <source>
        <dbReference type="ARBA" id="ARBA00004123"/>
    </source>
</evidence>
<evidence type="ECO:0000259" key="9">
    <source>
        <dbReference type="PROSITE" id="PS51917"/>
    </source>
</evidence>
<feature type="region of interest" description="Disordered" evidence="7">
    <location>
        <begin position="411"/>
        <end position="450"/>
    </location>
</feature>
<dbReference type="GO" id="GO:0005737">
    <property type="term" value="C:cytoplasm"/>
    <property type="evidence" value="ECO:0007669"/>
    <property type="project" value="UniProtKB-SubCell"/>
</dbReference>
<dbReference type="PANTHER" id="PTHR12225">
    <property type="entry name" value="ADHESION REGULATING MOLECULE 1 110 KDA CELL MEMBRANE GLYCOPROTEIN"/>
    <property type="match status" value="1"/>
</dbReference>
<dbReference type="GO" id="GO:0061133">
    <property type="term" value="F:endopeptidase activator activity"/>
    <property type="evidence" value="ECO:0007669"/>
    <property type="project" value="TreeGrafter"/>
</dbReference>
<name>A0AAJ7UBU9_PETMA</name>
<evidence type="ECO:0000259" key="8">
    <source>
        <dbReference type="PROSITE" id="PS51916"/>
    </source>
</evidence>
<dbReference type="Proteomes" id="UP001318040">
    <property type="component" value="Chromosome 63"/>
</dbReference>
<dbReference type="CTD" id="11047"/>
<dbReference type="GO" id="GO:0070628">
    <property type="term" value="F:proteasome binding"/>
    <property type="evidence" value="ECO:0007669"/>
    <property type="project" value="TreeGrafter"/>
</dbReference>
<evidence type="ECO:0000256" key="7">
    <source>
        <dbReference type="SAM" id="MobiDB-lite"/>
    </source>
</evidence>
<dbReference type="FunFam" id="2.30.29.70:FF:000001">
    <property type="entry name" value="Proteasomal ubiquitin receptor ADRM1"/>
    <property type="match status" value="1"/>
</dbReference>
<accession>A0AAJ7UBU9</accession>
<dbReference type="PROSITE" id="PS51916">
    <property type="entry name" value="DEUBAD"/>
    <property type="match status" value="1"/>
</dbReference>
<keyword evidence="4" id="KW-0963">Cytoplasm</keyword>
<dbReference type="InterPro" id="IPR044867">
    <property type="entry name" value="DEUBAD_dom"/>
</dbReference>
<dbReference type="FunFam" id="1.10.2020.20:FF:000001">
    <property type="entry name" value="Proteasomal ubiquitin receptor ADRM1"/>
    <property type="match status" value="1"/>
</dbReference>
<evidence type="ECO:0000256" key="5">
    <source>
        <dbReference type="ARBA" id="ARBA00022942"/>
    </source>
</evidence>
<dbReference type="Gene3D" id="2.30.29.70">
    <property type="entry name" value="Proteasomal ubiquitin receptor Rpn13/ADRM1"/>
    <property type="match status" value="1"/>
</dbReference>
<evidence type="ECO:0000313" key="11">
    <source>
        <dbReference type="RefSeq" id="XP_032833409.1"/>
    </source>
</evidence>
<keyword evidence="6" id="KW-0539">Nucleus</keyword>
<dbReference type="KEGG" id="pmrn:116956076"/>
<gene>
    <name evidence="11" type="primary">ADRM1</name>
</gene>
<comment type="similarity">
    <text evidence="3">Belongs to the ADRM1 family.</text>
</comment>
<keyword evidence="11" id="KW-0675">Receptor</keyword>
<feature type="domain" description="DEUBAD" evidence="8">
    <location>
        <begin position="311"/>
        <end position="424"/>
    </location>
</feature>
<dbReference type="PROSITE" id="PS51917">
    <property type="entry name" value="PRU"/>
    <property type="match status" value="1"/>
</dbReference>
<dbReference type="InterPro" id="IPR038108">
    <property type="entry name" value="RPN13_DEUBAD_sf"/>
</dbReference>
<evidence type="ECO:0000256" key="2">
    <source>
        <dbReference type="ARBA" id="ARBA00004496"/>
    </source>
</evidence>
<dbReference type="PANTHER" id="PTHR12225:SF0">
    <property type="entry name" value="PROTEASOMAL UBIQUITIN RECEPTOR ADRM1"/>
    <property type="match status" value="1"/>
</dbReference>
<keyword evidence="5" id="KW-0647">Proteasome</keyword>
<dbReference type="Pfam" id="PF16550">
    <property type="entry name" value="RPN13_C"/>
    <property type="match status" value="1"/>
</dbReference>
<dbReference type="InterPro" id="IPR006773">
    <property type="entry name" value="Rpn13/ADRM1"/>
</dbReference>
<dbReference type="GO" id="GO:0005634">
    <property type="term" value="C:nucleus"/>
    <property type="evidence" value="ECO:0007669"/>
    <property type="project" value="UniProtKB-SubCell"/>
</dbReference>
<dbReference type="GeneID" id="116956076"/>
<evidence type="ECO:0000256" key="4">
    <source>
        <dbReference type="ARBA" id="ARBA00022490"/>
    </source>
</evidence>
<dbReference type="CDD" id="cd13314">
    <property type="entry name" value="PH_Rpn13"/>
    <property type="match status" value="1"/>
</dbReference>
<organism evidence="10 11">
    <name type="scientific">Petromyzon marinus</name>
    <name type="common">Sea lamprey</name>
    <dbReference type="NCBI Taxonomy" id="7757"/>
    <lineage>
        <taxon>Eukaryota</taxon>
        <taxon>Metazoa</taxon>
        <taxon>Chordata</taxon>
        <taxon>Craniata</taxon>
        <taxon>Vertebrata</taxon>
        <taxon>Cyclostomata</taxon>
        <taxon>Hyperoartia</taxon>
        <taxon>Petromyzontiformes</taxon>
        <taxon>Petromyzontidae</taxon>
        <taxon>Petromyzon</taxon>
    </lineage>
</organism>
<dbReference type="InterPro" id="IPR032368">
    <property type="entry name" value="RPN13_DEUBAD"/>
</dbReference>
<evidence type="ECO:0000313" key="10">
    <source>
        <dbReference type="Proteomes" id="UP001318040"/>
    </source>
</evidence>
<dbReference type="GO" id="GO:0008541">
    <property type="term" value="C:proteasome regulatory particle, lid subcomplex"/>
    <property type="evidence" value="ECO:0007669"/>
    <property type="project" value="TreeGrafter"/>
</dbReference>
<dbReference type="Pfam" id="PF04683">
    <property type="entry name" value="Rpn13_ADRM1_Pru"/>
    <property type="match status" value="1"/>
</dbReference>
<feature type="compositionally biased region" description="Pro residues" evidence="7">
    <location>
        <begin position="252"/>
        <end position="261"/>
    </location>
</feature>
<feature type="region of interest" description="Disordered" evidence="7">
    <location>
        <begin position="246"/>
        <end position="268"/>
    </location>
</feature>
<proteinExistence type="inferred from homology"/>
<reference evidence="11" key="1">
    <citation type="submission" date="2025-08" db="UniProtKB">
        <authorList>
            <consortium name="RefSeq"/>
        </authorList>
    </citation>
    <scope>IDENTIFICATION</scope>
    <source>
        <tissue evidence="11">Sperm</tissue>
    </source>
</reference>
<dbReference type="InterPro" id="IPR044868">
    <property type="entry name" value="Rpn13/ADRM1_Pru"/>
</dbReference>